<dbReference type="Proteomes" id="UP001151699">
    <property type="component" value="Unassembled WGS sequence"/>
</dbReference>
<keyword evidence="1" id="KW-0812">Transmembrane</keyword>
<protein>
    <submittedName>
        <fullName evidence="2">Cytochrome c oxidase subunit NDUFA4</fullName>
    </submittedName>
</protein>
<evidence type="ECO:0000256" key="1">
    <source>
        <dbReference type="SAM" id="Phobius"/>
    </source>
</evidence>
<name>A0A9Q0MMA1_9DIPT</name>
<dbReference type="InterPro" id="IPR010530">
    <property type="entry name" value="B12D"/>
</dbReference>
<dbReference type="Pfam" id="PF06522">
    <property type="entry name" value="B12D"/>
    <property type="match status" value="1"/>
</dbReference>
<dbReference type="PANTHER" id="PTHR14256">
    <property type="entry name" value="NADH-UBIQUINONE OXIDOREDUCTASE MLRQ SUBUNIT"/>
    <property type="match status" value="1"/>
</dbReference>
<proteinExistence type="predicted"/>
<dbReference type="OrthoDB" id="5511684at2759"/>
<keyword evidence="3" id="KW-1185">Reference proteome</keyword>
<accession>A0A9Q0MMA1</accession>
<reference evidence="2" key="1">
    <citation type="submission" date="2022-07" db="EMBL/GenBank/DDBJ databases">
        <authorList>
            <person name="Trinca V."/>
            <person name="Uliana J.V.C."/>
            <person name="Torres T.T."/>
            <person name="Ward R.J."/>
            <person name="Monesi N."/>
        </authorList>
    </citation>
    <scope>NUCLEOTIDE SEQUENCE</scope>
    <source>
        <strain evidence="2">HSMRA1968</strain>
        <tissue evidence="2">Whole embryos</tissue>
    </source>
</reference>
<dbReference type="PANTHER" id="PTHR14256:SF1">
    <property type="entry name" value="GEO09626P1"/>
    <property type="match status" value="1"/>
</dbReference>
<dbReference type="AlphaFoldDB" id="A0A9Q0MMA1"/>
<keyword evidence="1" id="KW-0472">Membrane</keyword>
<evidence type="ECO:0000313" key="2">
    <source>
        <dbReference type="EMBL" id="KAJ6634070.1"/>
    </source>
</evidence>
<feature type="transmembrane region" description="Helical" evidence="1">
    <location>
        <begin position="15"/>
        <end position="35"/>
    </location>
</feature>
<evidence type="ECO:0000313" key="3">
    <source>
        <dbReference type="Proteomes" id="UP001151699"/>
    </source>
</evidence>
<sequence>MMQGMNLKTLKKHPALIPLYVCTAVGMSGALYYTLRLATRNPDVAWNRSQFSNEYYRNKQYKFYSSVRDYTNIDSPAPKYEE</sequence>
<dbReference type="EMBL" id="WJQU01001084">
    <property type="protein sequence ID" value="KAJ6634070.1"/>
    <property type="molecule type" value="Genomic_DNA"/>
</dbReference>
<gene>
    <name evidence="2" type="primary">Ndufa4</name>
    <name evidence="2" type="ORF">Bhyg_17693</name>
</gene>
<comment type="caution">
    <text evidence="2">The sequence shown here is derived from an EMBL/GenBank/DDBJ whole genome shotgun (WGS) entry which is preliminary data.</text>
</comment>
<organism evidence="2 3">
    <name type="scientific">Pseudolycoriella hygida</name>
    <dbReference type="NCBI Taxonomy" id="35572"/>
    <lineage>
        <taxon>Eukaryota</taxon>
        <taxon>Metazoa</taxon>
        <taxon>Ecdysozoa</taxon>
        <taxon>Arthropoda</taxon>
        <taxon>Hexapoda</taxon>
        <taxon>Insecta</taxon>
        <taxon>Pterygota</taxon>
        <taxon>Neoptera</taxon>
        <taxon>Endopterygota</taxon>
        <taxon>Diptera</taxon>
        <taxon>Nematocera</taxon>
        <taxon>Sciaroidea</taxon>
        <taxon>Sciaridae</taxon>
        <taxon>Pseudolycoriella</taxon>
    </lineage>
</organism>
<keyword evidence="1" id="KW-1133">Transmembrane helix</keyword>